<dbReference type="AlphaFoldDB" id="A0A915JUZ1"/>
<dbReference type="Proteomes" id="UP000887565">
    <property type="component" value="Unplaced"/>
</dbReference>
<sequence length="89" mass="9639">MRSGLAVGLVPHTVVESGTPCWIKILSMAKQQMVNIGVFGGRTSTFGAVRSFGCVVGVNTLTLRKLLGTVPKQKDRPWSDDVQLKIKNL</sequence>
<protein>
    <submittedName>
        <fullName evidence="2">Uncharacterized protein</fullName>
    </submittedName>
</protein>
<organism evidence="1 2">
    <name type="scientific">Romanomermis culicivorax</name>
    <name type="common">Nematode worm</name>
    <dbReference type="NCBI Taxonomy" id="13658"/>
    <lineage>
        <taxon>Eukaryota</taxon>
        <taxon>Metazoa</taxon>
        <taxon>Ecdysozoa</taxon>
        <taxon>Nematoda</taxon>
        <taxon>Enoplea</taxon>
        <taxon>Dorylaimia</taxon>
        <taxon>Mermithida</taxon>
        <taxon>Mermithoidea</taxon>
        <taxon>Mermithidae</taxon>
        <taxon>Romanomermis</taxon>
    </lineage>
</organism>
<proteinExistence type="predicted"/>
<dbReference type="WBParaSite" id="nRc.2.0.1.t29602-RA">
    <property type="protein sequence ID" value="nRc.2.0.1.t29602-RA"/>
    <property type="gene ID" value="nRc.2.0.1.g29602"/>
</dbReference>
<reference evidence="2" key="1">
    <citation type="submission" date="2022-11" db="UniProtKB">
        <authorList>
            <consortium name="WormBaseParasite"/>
        </authorList>
    </citation>
    <scope>IDENTIFICATION</scope>
</reference>
<accession>A0A915JUZ1</accession>
<evidence type="ECO:0000313" key="1">
    <source>
        <dbReference type="Proteomes" id="UP000887565"/>
    </source>
</evidence>
<evidence type="ECO:0000313" key="2">
    <source>
        <dbReference type="WBParaSite" id="nRc.2.0.1.t29602-RA"/>
    </source>
</evidence>
<keyword evidence="1" id="KW-1185">Reference proteome</keyword>
<name>A0A915JUZ1_ROMCU</name>